<dbReference type="SUPFAM" id="SSF52317">
    <property type="entry name" value="Class I glutamine amidotransferase-like"/>
    <property type="match status" value="1"/>
</dbReference>
<dbReference type="InParanoid" id="A0A0D8JT56"/>
<keyword evidence="3" id="KW-1185">Reference proteome</keyword>
<dbReference type="InterPro" id="IPR052158">
    <property type="entry name" value="INH-QAR"/>
</dbReference>
<proteinExistence type="predicted"/>
<dbReference type="GeneID" id="4561589"/>
<dbReference type="VEuPathDB" id="FungiDB:CIMG_10563"/>
<reference evidence="3" key="1">
    <citation type="journal article" date="2009" name="Genome Res.">
        <title>Comparative genomic analyses of the human fungal pathogens Coccidioides and their relatives.</title>
        <authorList>
            <person name="Sharpton T.J."/>
            <person name="Stajich J.E."/>
            <person name="Rounsley S.D."/>
            <person name="Gardner M.J."/>
            <person name="Wortman J.R."/>
            <person name="Jordar V.S."/>
            <person name="Maiti R."/>
            <person name="Kodira C.D."/>
            <person name="Neafsey D.E."/>
            <person name="Zeng Q."/>
            <person name="Hung C.-Y."/>
            <person name="McMahan C."/>
            <person name="Muszewska A."/>
            <person name="Grynberg M."/>
            <person name="Mandel M.A."/>
            <person name="Kellner E.M."/>
            <person name="Barker B.M."/>
            <person name="Galgiani J.N."/>
            <person name="Orbach M.J."/>
            <person name="Kirkland T.N."/>
            <person name="Cole G.T."/>
            <person name="Henn M.R."/>
            <person name="Birren B.W."/>
            <person name="Taylor J.W."/>
        </authorList>
    </citation>
    <scope>NUCLEOTIDE SEQUENCE [LARGE SCALE GENOMIC DNA]</scope>
    <source>
        <strain evidence="3">RS</strain>
    </source>
</reference>
<dbReference type="InterPro" id="IPR002818">
    <property type="entry name" value="DJ-1/PfpI"/>
</dbReference>
<dbReference type="GO" id="GO:0006508">
    <property type="term" value="P:proteolysis"/>
    <property type="evidence" value="ECO:0007669"/>
    <property type="project" value="UniProtKB-KW"/>
</dbReference>
<dbReference type="EMBL" id="GG704911">
    <property type="protein sequence ID" value="KJF60304.1"/>
    <property type="molecule type" value="Genomic_DNA"/>
</dbReference>
<dbReference type="Proteomes" id="UP000001261">
    <property type="component" value="Unassembled WGS sequence"/>
</dbReference>
<evidence type="ECO:0000313" key="3">
    <source>
        <dbReference type="Proteomes" id="UP000001261"/>
    </source>
</evidence>
<evidence type="ECO:0000313" key="2">
    <source>
        <dbReference type="EMBL" id="KJF60304.1"/>
    </source>
</evidence>
<feature type="domain" description="DJ-1/PfpI" evidence="1">
    <location>
        <begin position="109"/>
        <end position="181"/>
    </location>
</feature>
<dbReference type="PANTHER" id="PTHR43130:SF15">
    <property type="entry name" value="THIJ_PFPI FAMILY PROTEIN (AFU_ORTHOLOGUE AFUA_5G14240)"/>
    <property type="match status" value="1"/>
</dbReference>
<dbReference type="InterPro" id="IPR029062">
    <property type="entry name" value="Class_I_gatase-like"/>
</dbReference>
<sequence>MAQQLVCAPEKEEVNRHRIGSLKKGGHRERAKSPPKKHGMILFQAFQLLDVLQRRHELVLHLLSDTLEPITSQPKTPGHESQGLLFFSPLCCPRTPTTTRSSTSTSSSFIAKAYPRLDYLVAICTGVGLAAKAGVLDGKRATTNKASWERIVPSGPRVKWERRARWTVDGKLWTSSGVTAGLDNDAGRRIEIANPLEYERNTEPDGDPFADVFKEAA</sequence>
<dbReference type="GO" id="GO:0008233">
    <property type="term" value="F:peptidase activity"/>
    <property type="evidence" value="ECO:0007669"/>
    <property type="project" value="UniProtKB-KW"/>
</dbReference>
<dbReference type="KEGG" id="cim:CIMG_10563"/>
<name>A0A0D8JT56_COCIM</name>
<keyword evidence="2" id="KW-0378">Hydrolase</keyword>
<accession>A0A0D8JT56</accession>
<keyword evidence="2" id="KW-0645">Protease</keyword>
<dbReference type="Gene3D" id="3.40.50.880">
    <property type="match status" value="1"/>
</dbReference>
<gene>
    <name evidence="2" type="ORF">CIMG_10563</name>
</gene>
<evidence type="ECO:0000259" key="1">
    <source>
        <dbReference type="Pfam" id="PF01965"/>
    </source>
</evidence>
<dbReference type="OMA" id="MEYEWHE"/>
<protein>
    <submittedName>
        <fullName evidence="2">Intracellular protease/amidase</fullName>
    </submittedName>
</protein>
<dbReference type="PANTHER" id="PTHR43130">
    <property type="entry name" value="ARAC-FAMILY TRANSCRIPTIONAL REGULATOR"/>
    <property type="match status" value="1"/>
</dbReference>
<reference evidence="3" key="2">
    <citation type="journal article" date="2010" name="Genome Res.">
        <title>Population genomic sequencing of Coccidioides fungi reveals recent hybridization and transposon control.</title>
        <authorList>
            <person name="Neafsey D.E."/>
            <person name="Barker B.M."/>
            <person name="Sharpton T.J."/>
            <person name="Stajich J.E."/>
            <person name="Park D.J."/>
            <person name="Whiston E."/>
            <person name="Hung C.-Y."/>
            <person name="McMahan C."/>
            <person name="White J."/>
            <person name="Sykes S."/>
            <person name="Heiman D."/>
            <person name="Young S."/>
            <person name="Zeng Q."/>
            <person name="Abouelleil A."/>
            <person name="Aftuck L."/>
            <person name="Bessette D."/>
            <person name="Brown A."/>
            <person name="FitzGerald M."/>
            <person name="Lui A."/>
            <person name="Macdonald J.P."/>
            <person name="Priest M."/>
            <person name="Orbach M.J."/>
            <person name="Galgiani J.N."/>
            <person name="Kirkland T.N."/>
            <person name="Cole G.T."/>
            <person name="Birren B.W."/>
            <person name="Henn M.R."/>
            <person name="Taylor J.W."/>
            <person name="Rounsley S.D."/>
        </authorList>
    </citation>
    <scope>GENOME REANNOTATION</scope>
    <source>
        <strain evidence="3">RS</strain>
    </source>
</reference>
<dbReference type="AlphaFoldDB" id="A0A0D8JT56"/>
<organism evidence="2 3">
    <name type="scientific">Coccidioides immitis (strain RS)</name>
    <name type="common">Valley fever fungus</name>
    <dbReference type="NCBI Taxonomy" id="246410"/>
    <lineage>
        <taxon>Eukaryota</taxon>
        <taxon>Fungi</taxon>
        <taxon>Dikarya</taxon>
        <taxon>Ascomycota</taxon>
        <taxon>Pezizomycotina</taxon>
        <taxon>Eurotiomycetes</taxon>
        <taxon>Eurotiomycetidae</taxon>
        <taxon>Onygenales</taxon>
        <taxon>Onygenaceae</taxon>
        <taxon>Coccidioides</taxon>
    </lineage>
</organism>
<dbReference type="RefSeq" id="XP_012214239.1">
    <property type="nucleotide sequence ID" value="XM_012358816.1"/>
</dbReference>
<dbReference type="OrthoDB" id="543156at2759"/>
<dbReference type="Pfam" id="PF01965">
    <property type="entry name" value="DJ-1_PfpI"/>
    <property type="match status" value="1"/>
</dbReference>